<dbReference type="SUPFAM" id="SSF52087">
    <property type="entry name" value="CRAL/TRIO domain"/>
    <property type="match status" value="1"/>
</dbReference>
<evidence type="ECO:0000313" key="2">
    <source>
        <dbReference type="EMBL" id="CAG9559224.1"/>
    </source>
</evidence>
<proteinExistence type="predicted"/>
<name>A0A8J2VXV9_9NEOP</name>
<dbReference type="OrthoDB" id="6682367at2759"/>
<dbReference type="Proteomes" id="UP000789524">
    <property type="component" value="Unassembled WGS sequence"/>
</dbReference>
<dbReference type="PANTHER" id="PTHR10174:SF222">
    <property type="entry name" value="GH10083P-RELATED"/>
    <property type="match status" value="1"/>
</dbReference>
<dbReference type="GO" id="GO:0016020">
    <property type="term" value="C:membrane"/>
    <property type="evidence" value="ECO:0007669"/>
    <property type="project" value="TreeGrafter"/>
</dbReference>
<dbReference type="AlphaFoldDB" id="A0A8J2VXV9"/>
<sequence length="314" mass="36657">MEAVPYHPLLEVTNEEFRSTRKFYGLENIKVLNESLDSVEEWIKKQDHLSEAGRHLDRETLERLFLLSRASVEGTKLKIEKFFTTRGMMPELTLNKRIEEFDKLLDFLIYVPLPKLHPKDNSRVMVTHIISDKSENFSLLSYLRFCFFVGEYRIGYDYSIADRYVIDLKNMNMNLLTKLNPILLKKAEILCTECIGTKIKGIHLLNAPPFVDRVVYILKQGLKEKVASRLTVHTTYEDFHKQVPKEILPKDFDGEGPSLSKLADQWKDMLKSDEVRKVGETFDKFVSDESKRSEMKFNEEYLGMPGSFRKLTVD</sequence>
<dbReference type="InterPro" id="IPR036865">
    <property type="entry name" value="CRAL-TRIO_dom_sf"/>
</dbReference>
<evidence type="ECO:0000259" key="1">
    <source>
        <dbReference type="PROSITE" id="PS50191"/>
    </source>
</evidence>
<dbReference type="InterPro" id="IPR001251">
    <property type="entry name" value="CRAL-TRIO_dom"/>
</dbReference>
<dbReference type="PROSITE" id="PS50191">
    <property type="entry name" value="CRAL_TRIO"/>
    <property type="match status" value="1"/>
</dbReference>
<protein>
    <submittedName>
        <fullName evidence="2">(African queen) hypothetical protein</fullName>
    </submittedName>
</protein>
<organism evidence="2 3">
    <name type="scientific">Danaus chrysippus</name>
    <name type="common">African queen</name>
    <dbReference type="NCBI Taxonomy" id="151541"/>
    <lineage>
        <taxon>Eukaryota</taxon>
        <taxon>Metazoa</taxon>
        <taxon>Ecdysozoa</taxon>
        <taxon>Arthropoda</taxon>
        <taxon>Hexapoda</taxon>
        <taxon>Insecta</taxon>
        <taxon>Pterygota</taxon>
        <taxon>Neoptera</taxon>
        <taxon>Endopterygota</taxon>
        <taxon>Lepidoptera</taxon>
        <taxon>Glossata</taxon>
        <taxon>Ditrysia</taxon>
        <taxon>Papilionoidea</taxon>
        <taxon>Nymphalidae</taxon>
        <taxon>Danainae</taxon>
        <taxon>Danaini</taxon>
        <taxon>Danaina</taxon>
        <taxon>Danaus</taxon>
        <taxon>Anosia</taxon>
    </lineage>
</organism>
<dbReference type="Pfam" id="PF00650">
    <property type="entry name" value="CRAL_TRIO"/>
    <property type="match status" value="1"/>
</dbReference>
<evidence type="ECO:0000313" key="3">
    <source>
        <dbReference type="Proteomes" id="UP000789524"/>
    </source>
</evidence>
<dbReference type="Gene3D" id="3.40.525.10">
    <property type="entry name" value="CRAL-TRIO lipid binding domain"/>
    <property type="match status" value="1"/>
</dbReference>
<comment type="caution">
    <text evidence="2">The sequence shown here is derived from an EMBL/GenBank/DDBJ whole genome shotgun (WGS) entry which is preliminary data.</text>
</comment>
<gene>
    <name evidence="2" type="ORF">DCHRY22_LOCUS1122</name>
</gene>
<dbReference type="EMBL" id="CAKASE010000043">
    <property type="protein sequence ID" value="CAG9559224.1"/>
    <property type="molecule type" value="Genomic_DNA"/>
</dbReference>
<dbReference type="PANTHER" id="PTHR10174">
    <property type="entry name" value="ALPHA-TOCOPHEROL TRANSFER PROTEIN-RELATED"/>
    <property type="match status" value="1"/>
</dbReference>
<dbReference type="GO" id="GO:1902936">
    <property type="term" value="F:phosphatidylinositol bisphosphate binding"/>
    <property type="evidence" value="ECO:0007669"/>
    <property type="project" value="TreeGrafter"/>
</dbReference>
<keyword evidence="3" id="KW-1185">Reference proteome</keyword>
<dbReference type="PRINTS" id="PR00180">
    <property type="entry name" value="CRETINALDHBP"/>
</dbReference>
<feature type="domain" description="CRAL-TRIO" evidence="1">
    <location>
        <begin position="142"/>
        <end position="260"/>
    </location>
</feature>
<reference evidence="2" key="1">
    <citation type="submission" date="2021-09" db="EMBL/GenBank/DDBJ databases">
        <authorList>
            <person name="Martin H S."/>
        </authorList>
    </citation>
    <scope>NUCLEOTIDE SEQUENCE</scope>
</reference>
<dbReference type="Gene3D" id="1.20.5.1200">
    <property type="entry name" value="Alpha-tocopherol transfer"/>
    <property type="match status" value="1"/>
</dbReference>
<accession>A0A8J2VXV9</accession>